<protein>
    <submittedName>
        <fullName evidence="7">Nitroreductase</fullName>
    </submittedName>
</protein>
<comment type="cofactor">
    <cofactor evidence="1">
        <name>FMN</name>
        <dbReference type="ChEBI" id="CHEBI:58210"/>
    </cofactor>
</comment>
<feature type="domain" description="Nitroreductase" evidence="6">
    <location>
        <begin position="149"/>
        <end position="202"/>
    </location>
</feature>
<keyword evidence="8" id="KW-1185">Reference proteome</keyword>
<sequence length="318" mass="34978">MLSRIAKVAGIFSEALRDAVLFLRFNSYSPFVDRSKRAFYKIIIEAHTIEKGLSLQQPRLLFGKDKVRFVMAALSRYDIGYSPVPAHMSLGALEAYLNYHAQAGASDPLLDEIRAYLKQWEARLPKPWKGGTREYSFNGQAAGDLQHLIASRSSVRTLRNAPIDPDRIVEAISLAQQAPSQCNRQATRVHTYQDPARIRELLALQGGSRGFAESVGNLFVVSSDICAWGGPGQRNQAYVDGALFAMCLLLACRSMGWGACPLNLAIDHRTESAIRRAGGIPDGERLILMIAFGEPSAPDTRVAFSPRRPPAEIATLHA</sequence>
<dbReference type="AlphaFoldDB" id="A0A1L1PQG8"/>
<reference evidence="8" key="1">
    <citation type="submission" date="2014-02" db="EMBL/GenBank/DDBJ databases">
        <authorList>
            <person name="Gan H."/>
        </authorList>
    </citation>
    <scope>NUCLEOTIDE SEQUENCE [LARGE SCALE GENOMIC DNA]</scope>
    <source>
        <strain evidence="8">S1</strain>
    </source>
</reference>
<dbReference type="Pfam" id="PF00881">
    <property type="entry name" value="Nitroreductase"/>
    <property type="match status" value="2"/>
</dbReference>
<dbReference type="InterPro" id="IPR000415">
    <property type="entry name" value="Nitroreductase-like"/>
</dbReference>
<evidence type="ECO:0000256" key="3">
    <source>
        <dbReference type="ARBA" id="ARBA00022630"/>
    </source>
</evidence>
<reference evidence="8" key="2">
    <citation type="submission" date="2014-11" db="EMBL/GenBank/DDBJ databases">
        <title>Draft genome sequence of Hydrogenophaga intermedia S1.</title>
        <authorList>
            <person name="Gan H.M."/>
            <person name="Chew T.H."/>
            <person name="Stolz A."/>
        </authorList>
    </citation>
    <scope>NUCLEOTIDE SEQUENCE [LARGE SCALE GENOMIC DNA]</scope>
    <source>
        <strain evidence="8">S1</strain>
    </source>
</reference>
<evidence type="ECO:0000256" key="2">
    <source>
        <dbReference type="ARBA" id="ARBA00007118"/>
    </source>
</evidence>
<feature type="domain" description="Nitroreductase" evidence="6">
    <location>
        <begin position="232"/>
        <end position="293"/>
    </location>
</feature>
<evidence type="ECO:0000313" key="8">
    <source>
        <dbReference type="Proteomes" id="UP000028878"/>
    </source>
</evidence>
<dbReference type="InterPro" id="IPR029479">
    <property type="entry name" value="Nitroreductase"/>
</dbReference>
<dbReference type="PANTHER" id="PTHR43673:SF2">
    <property type="entry name" value="NITROREDUCTASE"/>
    <property type="match status" value="1"/>
</dbReference>
<organism evidence="7 8">
    <name type="scientific">Hydrogenophaga intermedia</name>
    <dbReference type="NCBI Taxonomy" id="65786"/>
    <lineage>
        <taxon>Bacteria</taxon>
        <taxon>Pseudomonadati</taxon>
        <taxon>Pseudomonadota</taxon>
        <taxon>Betaproteobacteria</taxon>
        <taxon>Burkholderiales</taxon>
        <taxon>Comamonadaceae</taxon>
        <taxon>Hydrogenophaga</taxon>
    </lineage>
</organism>
<evidence type="ECO:0000256" key="5">
    <source>
        <dbReference type="ARBA" id="ARBA00023002"/>
    </source>
</evidence>
<dbReference type="GO" id="GO:0016491">
    <property type="term" value="F:oxidoreductase activity"/>
    <property type="evidence" value="ECO:0007669"/>
    <property type="project" value="UniProtKB-KW"/>
</dbReference>
<dbReference type="PANTHER" id="PTHR43673">
    <property type="entry name" value="NAD(P)H NITROREDUCTASE YDGI-RELATED"/>
    <property type="match status" value="1"/>
</dbReference>
<evidence type="ECO:0000259" key="6">
    <source>
        <dbReference type="Pfam" id="PF00881"/>
    </source>
</evidence>
<dbReference type="RefSeq" id="WP_009515992.1">
    <property type="nucleotide sequence ID" value="NZ_CCAE010000059.1"/>
</dbReference>
<evidence type="ECO:0000256" key="4">
    <source>
        <dbReference type="ARBA" id="ARBA00022643"/>
    </source>
</evidence>
<evidence type="ECO:0000256" key="1">
    <source>
        <dbReference type="ARBA" id="ARBA00001917"/>
    </source>
</evidence>
<keyword evidence="3" id="KW-0285">Flavoprotein</keyword>
<keyword evidence="5" id="KW-0560">Oxidoreductase</keyword>
<gene>
    <name evidence="7" type="ORF">BN948_04399</name>
</gene>
<accession>A0A1L1PQG8</accession>
<dbReference type="SUPFAM" id="SSF55469">
    <property type="entry name" value="FMN-dependent nitroreductase-like"/>
    <property type="match status" value="1"/>
</dbReference>
<dbReference type="Gene3D" id="3.40.109.10">
    <property type="entry name" value="NADH Oxidase"/>
    <property type="match status" value="1"/>
</dbReference>
<keyword evidence="4" id="KW-0288">FMN</keyword>
<evidence type="ECO:0000313" key="7">
    <source>
        <dbReference type="EMBL" id="CDN89959.1"/>
    </source>
</evidence>
<name>A0A1L1PQG8_HYDIT</name>
<dbReference type="Proteomes" id="UP000028878">
    <property type="component" value="Unassembled WGS sequence"/>
</dbReference>
<proteinExistence type="inferred from homology"/>
<comment type="similarity">
    <text evidence="2">Belongs to the nitroreductase family.</text>
</comment>
<dbReference type="EMBL" id="CCAE010000059">
    <property type="protein sequence ID" value="CDN89959.1"/>
    <property type="molecule type" value="Genomic_DNA"/>
</dbReference>